<feature type="transmembrane region" description="Helical" evidence="1">
    <location>
        <begin position="88"/>
        <end position="112"/>
    </location>
</feature>
<protein>
    <submittedName>
        <fullName evidence="2">Uncharacterized protein</fullName>
    </submittedName>
</protein>
<evidence type="ECO:0000313" key="3">
    <source>
        <dbReference type="Proteomes" id="UP000241690"/>
    </source>
</evidence>
<sequence length="120" mass="12741">MVNISLLPLPTKRSDLYWAFSGGGAGTLGVVISMPSIVDGSSFTFNDPKVGKDAFWDAIGVFHAPPPPSLVGFGNSALYTCRLAPTKFALIAIAVPGAKLMACINALMKLFFDNLTRTDF</sequence>
<dbReference type="EMBL" id="KZ679679">
    <property type="protein sequence ID" value="PTB55897.1"/>
    <property type="molecule type" value="Genomic_DNA"/>
</dbReference>
<keyword evidence="1" id="KW-0812">Transmembrane</keyword>
<keyword evidence="1" id="KW-0472">Membrane</keyword>
<organism evidence="2 3">
    <name type="scientific">Trichoderma harzianum CBS 226.95</name>
    <dbReference type="NCBI Taxonomy" id="983964"/>
    <lineage>
        <taxon>Eukaryota</taxon>
        <taxon>Fungi</taxon>
        <taxon>Dikarya</taxon>
        <taxon>Ascomycota</taxon>
        <taxon>Pezizomycotina</taxon>
        <taxon>Sordariomycetes</taxon>
        <taxon>Hypocreomycetidae</taxon>
        <taxon>Hypocreales</taxon>
        <taxon>Hypocreaceae</taxon>
        <taxon>Trichoderma</taxon>
    </lineage>
</organism>
<keyword evidence="1" id="KW-1133">Transmembrane helix</keyword>
<dbReference type="RefSeq" id="XP_024775574.1">
    <property type="nucleotide sequence ID" value="XM_024912993.1"/>
</dbReference>
<dbReference type="GeneID" id="36621552"/>
<dbReference type="STRING" id="983964.A0A2T4AFQ6"/>
<reference evidence="2 3" key="1">
    <citation type="submission" date="2016-07" db="EMBL/GenBank/DDBJ databases">
        <title>Multiple horizontal gene transfer events from other fungi enriched the ability of initially mycotrophic Trichoderma (Ascomycota) to feed on dead plant biomass.</title>
        <authorList>
            <consortium name="DOE Joint Genome Institute"/>
            <person name="Aerts A."/>
            <person name="Atanasova L."/>
            <person name="Chenthamara K."/>
            <person name="Zhang J."/>
            <person name="Grujic M."/>
            <person name="Henrissat B."/>
            <person name="Kuo A."/>
            <person name="Salamov A."/>
            <person name="Lipzen A."/>
            <person name="Labutti K."/>
            <person name="Barry K."/>
            <person name="Miao Y."/>
            <person name="Rahimi M.J."/>
            <person name="Shen Q."/>
            <person name="Grigoriev I.V."/>
            <person name="Kubicek C.P."/>
            <person name="Druzhinina I.S."/>
        </authorList>
    </citation>
    <scope>NUCLEOTIDE SEQUENCE [LARGE SCALE GENOMIC DNA]</scope>
    <source>
        <strain evidence="2 3">CBS 226.95</strain>
    </source>
</reference>
<evidence type="ECO:0000313" key="2">
    <source>
        <dbReference type="EMBL" id="PTB55897.1"/>
    </source>
</evidence>
<gene>
    <name evidence="2" type="ORF">M431DRAFT_16191</name>
</gene>
<accession>A0A2T4AFQ6</accession>
<keyword evidence="3" id="KW-1185">Reference proteome</keyword>
<feature type="transmembrane region" description="Helical" evidence="1">
    <location>
        <begin position="16"/>
        <end position="38"/>
    </location>
</feature>
<dbReference type="AlphaFoldDB" id="A0A2T4AFQ6"/>
<proteinExistence type="predicted"/>
<dbReference type="Proteomes" id="UP000241690">
    <property type="component" value="Unassembled WGS sequence"/>
</dbReference>
<evidence type="ECO:0000256" key="1">
    <source>
        <dbReference type="SAM" id="Phobius"/>
    </source>
</evidence>
<name>A0A2T4AFQ6_TRIHA</name>